<dbReference type="EMBL" id="ML178826">
    <property type="protein sequence ID" value="TFL01037.1"/>
    <property type="molecule type" value="Genomic_DNA"/>
</dbReference>
<gene>
    <name evidence="2" type="ORF">BDV98DRAFT_87336</name>
</gene>
<dbReference type="Proteomes" id="UP000305067">
    <property type="component" value="Unassembled WGS sequence"/>
</dbReference>
<keyword evidence="3" id="KW-1185">Reference proteome</keyword>
<keyword evidence="1" id="KW-0472">Membrane</keyword>
<reference evidence="2 3" key="1">
    <citation type="journal article" date="2019" name="Nat. Ecol. Evol.">
        <title>Megaphylogeny resolves global patterns of mushroom evolution.</title>
        <authorList>
            <person name="Varga T."/>
            <person name="Krizsan K."/>
            <person name="Foldi C."/>
            <person name="Dima B."/>
            <person name="Sanchez-Garcia M."/>
            <person name="Sanchez-Ramirez S."/>
            <person name="Szollosi G.J."/>
            <person name="Szarkandi J.G."/>
            <person name="Papp V."/>
            <person name="Albert L."/>
            <person name="Andreopoulos W."/>
            <person name="Angelini C."/>
            <person name="Antonin V."/>
            <person name="Barry K.W."/>
            <person name="Bougher N.L."/>
            <person name="Buchanan P."/>
            <person name="Buyck B."/>
            <person name="Bense V."/>
            <person name="Catcheside P."/>
            <person name="Chovatia M."/>
            <person name="Cooper J."/>
            <person name="Damon W."/>
            <person name="Desjardin D."/>
            <person name="Finy P."/>
            <person name="Geml J."/>
            <person name="Haridas S."/>
            <person name="Hughes K."/>
            <person name="Justo A."/>
            <person name="Karasinski D."/>
            <person name="Kautmanova I."/>
            <person name="Kiss B."/>
            <person name="Kocsube S."/>
            <person name="Kotiranta H."/>
            <person name="LaButti K.M."/>
            <person name="Lechner B.E."/>
            <person name="Liimatainen K."/>
            <person name="Lipzen A."/>
            <person name="Lukacs Z."/>
            <person name="Mihaltcheva S."/>
            <person name="Morgado L.N."/>
            <person name="Niskanen T."/>
            <person name="Noordeloos M.E."/>
            <person name="Ohm R.A."/>
            <person name="Ortiz-Santana B."/>
            <person name="Ovrebo C."/>
            <person name="Racz N."/>
            <person name="Riley R."/>
            <person name="Savchenko A."/>
            <person name="Shiryaev A."/>
            <person name="Soop K."/>
            <person name="Spirin V."/>
            <person name="Szebenyi C."/>
            <person name="Tomsovsky M."/>
            <person name="Tulloss R.E."/>
            <person name="Uehling J."/>
            <person name="Grigoriev I.V."/>
            <person name="Vagvolgyi C."/>
            <person name="Papp T."/>
            <person name="Martin F.M."/>
            <person name="Miettinen O."/>
            <person name="Hibbett D.S."/>
            <person name="Nagy L.G."/>
        </authorList>
    </citation>
    <scope>NUCLEOTIDE SEQUENCE [LARGE SCALE GENOMIC DNA]</scope>
    <source>
        <strain evidence="2 3">CBS 309.79</strain>
    </source>
</reference>
<keyword evidence="1" id="KW-0812">Transmembrane</keyword>
<evidence type="ECO:0000256" key="1">
    <source>
        <dbReference type="SAM" id="Phobius"/>
    </source>
</evidence>
<sequence length="97" mass="10477">MFQVASTSSAHANSMIVPESFPTRASRLLLRLRVVVIKSSFCGVMRGGVKLVLVCIVTGHVLKLIGVVVIPTRDTCVLLRGDLRFVLMIVLPVICAS</sequence>
<protein>
    <submittedName>
        <fullName evidence="2">Uncharacterized protein</fullName>
    </submittedName>
</protein>
<feature type="transmembrane region" description="Helical" evidence="1">
    <location>
        <begin position="51"/>
        <end position="71"/>
    </location>
</feature>
<keyword evidence="1" id="KW-1133">Transmembrane helix</keyword>
<proteinExistence type="predicted"/>
<accession>A0A5C3QHR8</accession>
<organism evidence="2 3">
    <name type="scientific">Pterulicium gracile</name>
    <dbReference type="NCBI Taxonomy" id="1884261"/>
    <lineage>
        <taxon>Eukaryota</taxon>
        <taxon>Fungi</taxon>
        <taxon>Dikarya</taxon>
        <taxon>Basidiomycota</taxon>
        <taxon>Agaricomycotina</taxon>
        <taxon>Agaricomycetes</taxon>
        <taxon>Agaricomycetidae</taxon>
        <taxon>Agaricales</taxon>
        <taxon>Pleurotineae</taxon>
        <taxon>Pterulaceae</taxon>
        <taxon>Pterulicium</taxon>
    </lineage>
</organism>
<dbReference type="AlphaFoldDB" id="A0A5C3QHR8"/>
<name>A0A5C3QHR8_9AGAR</name>
<evidence type="ECO:0000313" key="2">
    <source>
        <dbReference type="EMBL" id="TFL01037.1"/>
    </source>
</evidence>
<evidence type="ECO:0000313" key="3">
    <source>
        <dbReference type="Proteomes" id="UP000305067"/>
    </source>
</evidence>